<reference evidence="3" key="3">
    <citation type="submission" date="2017-01" db="EMBL/GenBank/DDBJ databases">
        <authorList>
            <person name="Mah S.A."/>
            <person name="Swanson W.J."/>
            <person name="Moy G.W."/>
            <person name="Vacquier V.D."/>
        </authorList>
    </citation>
    <scope>NUCLEOTIDE SEQUENCE [LARGE SCALE GENOMIC DNA]</scope>
    <source>
        <strain evidence="3">DSM 21068</strain>
    </source>
</reference>
<reference evidence="2 5" key="1">
    <citation type="submission" date="2016-11" db="EMBL/GenBank/DDBJ databases">
        <title>Whole genomes of Flavobacteriaceae.</title>
        <authorList>
            <person name="Stine C."/>
            <person name="Li C."/>
            <person name="Tadesse D."/>
        </authorList>
    </citation>
    <scope>NUCLEOTIDE SEQUENCE [LARGE SCALE GENOMIC DNA]</scope>
    <source>
        <strain evidence="2 5">DSM 21068</strain>
    </source>
</reference>
<keyword evidence="5" id="KW-1185">Reference proteome</keyword>
<dbReference type="EMBL" id="FTOJ01000006">
    <property type="protein sequence ID" value="SIS91698.1"/>
    <property type="molecule type" value="Genomic_DNA"/>
</dbReference>
<dbReference type="Proteomes" id="UP000238314">
    <property type="component" value="Unassembled WGS sequence"/>
</dbReference>
<dbReference type="STRING" id="551459.SAMN05421796_10673"/>
<dbReference type="OrthoDB" id="68427at2"/>
<dbReference type="RefSeq" id="WP_076451963.1">
    <property type="nucleotide sequence ID" value="NZ_FTOJ01000006.1"/>
</dbReference>
<sequence>MNYWKHSLLSRKKFGGNPEDYLPVHKFLDSSKLFYYHLKHRILLHNTYGMEICISKFGELVTNSDGKKILVRDIVAEHCKEDLFGIVPTLINWFKYADEKIFEDFELITTDDQVLNDFLMKPLMMSGLQSSLIITHSNFGIYLAKEVLGSDYALKLSKLVENKNINELLQYIKLKEKWEFTPNMEELKQMNDEHI</sequence>
<protein>
    <recommendedName>
        <fullName evidence="1">DUF6915 domain-containing protein</fullName>
    </recommendedName>
</protein>
<name>A0A1N7N096_9FLAO</name>
<dbReference type="Pfam" id="PF21866">
    <property type="entry name" value="DUF6915"/>
    <property type="match status" value="1"/>
</dbReference>
<evidence type="ECO:0000313" key="5">
    <source>
        <dbReference type="Proteomes" id="UP000238314"/>
    </source>
</evidence>
<dbReference type="EMBL" id="MUGO01000012">
    <property type="protein sequence ID" value="PQA93857.1"/>
    <property type="molecule type" value="Genomic_DNA"/>
</dbReference>
<dbReference type="Proteomes" id="UP000186246">
    <property type="component" value="Unassembled WGS sequence"/>
</dbReference>
<evidence type="ECO:0000259" key="1">
    <source>
        <dbReference type="Pfam" id="PF21866"/>
    </source>
</evidence>
<reference evidence="4" key="2">
    <citation type="submission" date="2017-01" db="EMBL/GenBank/DDBJ databases">
        <authorList>
            <person name="Varghese N."/>
            <person name="Submissions S."/>
        </authorList>
    </citation>
    <scope>NUCLEOTIDE SEQUENCE [LARGE SCALE GENOMIC DNA]</scope>
    <source>
        <strain evidence="4">DSM 21068</strain>
    </source>
</reference>
<evidence type="ECO:0000313" key="3">
    <source>
        <dbReference type="EMBL" id="SIS91698.1"/>
    </source>
</evidence>
<feature type="domain" description="DUF6915" evidence="1">
    <location>
        <begin position="1"/>
        <end position="97"/>
    </location>
</feature>
<dbReference type="AlphaFoldDB" id="A0A1N7N096"/>
<dbReference type="InterPro" id="IPR054061">
    <property type="entry name" value="DUF6915"/>
</dbReference>
<organism evidence="3 4">
    <name type="scientific">Chryseobacterium piscicola</name>
    <dbReference type="NCBI Taxonomy" id="551459"/>
    <lineage>
        <taxon>Bacteria</taxon>
        <taxon>Pseudomonadati</taxon>
        <taxon>Bacteroidota</taxon>
        <taxon>Flavobacteriia</taxon>
        <taxon>Flavobacteriales</taxon>
        <taxon>Weeksellaceae</taxon>
        <taxon>Chryseobacterium group</taxon>
        <taxon>Chryseobacterium</taxon>
    </lineage>
</organism>
<evidence type="ECO:0000313" key="2">
    <source>
        <dbReference type="EMBL" id="PQA93857.1"/>
    </source>
</evidence>
<evidence type="ECO:0000313" key="4">
    <source>
        <dbReference type="Proteomes" id="UP000186246"/>
    </source>
</evidence>
<accession>A0A1N7N096</accession>
<gene>
    <name evidence="2" type="ORF">B0A70_08715</name>
    <name evidence="3" type="ORF">SAMN05421796_10673</name>
</gene>
<proteinExistence type="predicted"/>